<dbReference type="GO" id="GO:0012505">
    <property type="term" value="C:endomembrane system"/>
    <property type="evidence" value="ECO:0007669"/>
    <property type="project" value="UniProtKB-ARBA"/>
</dbReference>
<evidence type="ECO:0000313" key="2">
    <source>
        <dbReference type="Proteomes" id="UP000887574"/>
    </source>
</evidence>
<dbReference type="GO" id="GO:0016192">
    <property type="term" value="P:vesicle-mediated transport"/>
    <property type="evidence" value="ECO:0007669"/>
    <property type="project" value="UniProtKB-ARBA"/>
</dbReference>
<organism evidence="2 3">
    <name type="scientific">Ditylenchus dipsaci</name>
    <dbReference type="NCBI Taxonomy" id="166011"/>
    <lineage>
        <taxon>Eukaryota</taxon>
        <taxon>Metazoa</taxon>
        <taxon>Ecdysozoa</taxon>
        <taxon>Nematoda</taxon>
        <taxon>Chromadorea</taxon>
        <taxon>Rhabditida</taxon>
        <taxon>Tylenchina</taxon>
        <taxon>Tylenchomorpha</taxon>
        <taxon>Sphaerularioidea</taxon>
        <taxon>Anguinidae</taxon>
        <taxon>Anguininae</taxon>
        <taxon>Ditylenchus</taxon>
    </lineage>
</organism>
<reference evidence="3" key="1">
    <citation type="submission" date="2022-11" db="UniProtKB">
        <authorList>
            <consortium name="WormBaseParasite"/>
        </authorList>
    </citation>
    <scope>IDENTIFICATION</scope>
</reference>
<dbReference type="GO" id="GO:0005737">
    <property type="term" value="C:cytoplasm"/>
    <property type="evidence" value="ECO:0007669"/>
    <property type="project" value="UniProtKB-ARBA"/>
</dbReference>
<dbReference type="InterPro" id="IPR035999">
    <property type="entry name" value="Sec7_dom_sf"/>
</dbReference>
<proteinExistence type="predicted"/>
<feature type="domain" description="SEC7" evidence="1">
    <location>
        <begin position="212"/>
        <end position="393"/>
    </location>
</feature>
<dbReference type="GO" id="GO:0032012">
    <property type="term" value="P:regulation of ARF protein signal transduction"/>
    <property type="evidence" value="ECO:0007669"/>
    <property type="project" value="InterPro"/>
</dbReference>
<dbReference type="Pfam" id="PF12783">
    <property type="entry name" value="Sec7-like_HUS"/>
    <property type="match status" value="1"/>
</dbReference>
<dbReference type="SMART" id="SM00222">
    <property type="entry name" value="Sec7"/>
    <property type="match status" value="1"/>
</dbReference>
<evidence type="ECO:0000313" key="3">
    <source>
        <dbReference type="WBParaSite" id="jg26731"/>
    </source>
</evidence>
<dbReference type="Gene3D" id="1.10.1000.11">
    <property type="entry name" value="Arf Nucleotide-binding Site Opener,domain 2"/>
    <property type="match status" value="1"/>
</dbReference>
<dbReference type="PROSITE" id="PS50190">
    <property type="entry name" value="SEC7"/>
    <property type="match status" value="1"/>
</dbReference>
<dbReference type="SUPFAM" id="SSF48425">
    <property type="entry name" value="Sec7 domain"/>
    <property type="match status" value="1"/>
</dbReference>
<dbReference type="WBParaSite" id="jg26731">
    <property type="protein sequence ID" value="jg26731"/>
    <property type="gene ID" value="jg26731"/>
</dbReference>
<dbReference type="InterPro" id="IPR023394">
    <property type="entry name" value="Sec7_C_sf"/>
</dbReference>
<dbReference type="InterPro" id="IPR032691">
    <property type="entry name" value="Mon2/Sec7/BIG1-like_HUS"/>
</dbReference>
<protein>
    <submittedName>
        <fullName evidence="3">SEC7 domain-containing protein</fullName>
    </submittedName>
</protein>
<dbReference type="Gene3D" id="1.10.220.20">
    <property type="match status" value="1"/>
</dbReference>
<dbReference type="InterPro" id="IPR000904">
    <property type="entry name" value="Sec7_dom"/>
</dbReference>
<dbReference type="Proteomes" id="UP000887574">
    <property type="component" value="Unplaced"/>
</dbReference>
<keyword evidence="2" id="KW-1185">Reference proteome</keyword>
<dbReference type="PANTHER" id="PTHR10663:SF388">
    <property type="entry name" value="GOLGI-SPECIFIC BREFELDIN A-RESISTANCE GUANINE NUCLEOTIDE EXCHANGE FACTOR 1"/>
    <property type="match status" value="1"/>
</dbReference>
<accession>A0A915E5M0</accession>
<name>A0A915E5M0_9BILA</name>
<dbReference type="PANTHER" id="PTHR10663">
    <property type="entry name" value="GUANYL-NUCLEOTIDE EXCHANGE FACTOR"/>
    <property type="match status" value="1"/>
</dbReference>
<dbReference type="Pfam" id="PF01369">
    <property type="entry name" value="Sec7"/>
    <property type="match status" value="1"/>
</dbReference>
<evidence type="ECO:0000259" key="1">
    <source>
        <dbReference type="PROSITE" id="PS50190"/>
    </source>
</evidence>
<dbReference type="GO" id="GO:0005085">
    <property type="term" value="F:guanyl-nucleotide exchange factor activity"/>
    <property type="evidence" value="ECO:0007669"/>
    <property type="project" value="InterPro"/>
</dbReference>
<dbReference type="CDD" id="cd00171">
    <property type="entry name" value="Sec7"/>
    <property type="match status" value="1"/>
</dbReference>
<sequence length="559" mass="63597">MSQHSMSKQQNRCGWSCEVFRSLIGLIGLDPSRSLNGHHVLQTGLNLIIVALESGAGYHIDKCDLLIPLIKDDLCYSLLQLMNASSIPTFMAVNRVFFLLFKSIRFHLKMQLECYCLKLNAFIANENPVKHDRDMKEKSLESLMNLCQLPGVVNELYLNYDCGVYCSNLFEDITQHLLWQFVPAPSKLSSAQIAAFHTLMSVVDAIEETSGNSQPSKLLLQHSSRVKISDDDQQNVLTMSQLNADGVAKWLRQNPYLDKCKIAEFLCSRKNADILKCYIFSIPLANTRLDKALRLLIETFRLPSESAEISKVLEYFSEHWFLSNNKPFEHVDAAFTLSYAIIMLNVDQHNPQVRKNQLPMTLEAFKRNLSGTHNGKDFDGTMLDEIFNSIKGEEILMPIEHNGLIRDKHLWCEMLRRAESDSEESKYISGLPLGWKNCEMFDIASNSIMVSLYYLLNNTTNEFLLTKALGGYYKCASIAACHGMSDVLDNLMEQLCKSNSLAVSSNEYSVYSFFWTRYVAPAITYPMGQEKIRVCAVQLVSQVFLRHLSALSNWRLFLA</sequence>
<dbReference type="AlphaFoldDB" id="A0A915E5M0"/>